<dbReference type="AlphaFoldDB" id="A0A2K1KHD6"/>
<sequence>MFLRSQRNLGQCLAVCPSAPRTVSRPGTKHEGMQCLRVPRAAFIDGGVLVGRQAGRQASEHPRCDDDER</sequence>
<dbReference type="InParanoid" id="A0A2K1KHD6"/>
<evidence type="ECO:0000313" key="3">
    <source>
        <dbReference type="Proteomes" id="UP000006727"/>
    </source>
</evidence>
<evidence type="ECO:0000313" key="1">
    <source>
        <dbReference type="EMBL" id="PNR53194.1"/>
    </source>
</evidence>
<dbReference type="EMBL" id="ABEU02000006">
    <property type="protein sequence ID" value="PNR53194.1"/>
    <property type="molecule type" value="Genomic_DNA"/>
</dbReference>
<dbReference type="Proteomes" id="UP000006727">
    <property type="component" value="Chromosome 6"/>
</dbReference>
<dbReference type="Gramene" id="Pp3c6_27639V3.1">
    <property type="protein sequence ID" value="PAC:32976005.CDS.1"/>
    <property type="gene ID" value="Pp3c6_27639"/>
</dbReference>
<dbReference type="PaxDb" id="3218-PP1S279_78V6.1"/>
<reference evidence="1 3" key="2">
    <citation type="journal article" date="2018" name="Plant J.">
        <title>The Physcomitrella patens chromosome-scale assembly reveals moss genome structure and evolution.</title>
        <authorList>
            <person name="Lang D."/>
            <person name="Ullrich K.K."/>
            <person name="Murat F."/>
            <person name="Fuchs J."/>
            <person name="Jenkins J."/>
            <person name="Haas F.B."/>
            <person name="Piednoel M."/>
            <person name="Gundlach H."/>
            <person name="Van Bel M."/>
            <person name="Meyberg R."/>
            <person name="Vives C."/>
            <person name="Morata J."/>
            <person name="Symeonidi A."/>
            <person name="Hiss M."/>
            <person name="Muchero W."/>
            <person name="Kamisugi Y."/>
            <person name="Saleh O."/>
            <person name="Blanc G."/>
            <person name="Decker E.L."/>
            <person name="van Gessel N."/>
            <person name="Grimwood J."/>
            <person name="Hayes R.D."/>
            <person name="Graham S.W."/>
            <person name="Gunter L.E."/>
            <person name="McDaniel S.F."/>
            <person name="Hoernstein S.N.W."/>
            <person name="Larsson A."/>
            <person name="Li F.W."/>
            <person name="Perroud P.F."/>
            <person name="Phillips J."/>
            <person name="Ranjan P."/>
            <person name="Rokshar D.S."/>
            <person name="Rothfels C.J."/>
            <person name="Schneider L."/>
            <person name="Shu S."/>
            <person name="Stevenson D.W."/>
            <person name="Thummler F."/>
            <person name="Tillich M."/>
            <person name="Villarreal Aguilar J.C."/>
            <person name="Widiez T."/>
            <person name="Wong G.K."/>
            <person name="Wymore A."/>
            <person name="Zhang Y."/>
            <person name="Zimmer A.D."/>
            <person name="Quatrano R.S."/>
            <person name="Mayer K.F.X."/>
            <person name="Goodstein D."/>
            <person name="Casacuberta J.M."/>
            <person name="Vandepoele K."/>
            <person name="Reski R."/>
            <person name="Cuming A.C."/>
            <person name="Tuskan G.A."/>
            <person name="Maumus F."/>
            <person name="Salse J."/>
            <person name="Schmutz J."/>
            <person name="Rensing S.A."/>
        </authorList>
    </citation>
    <scope>NUCLEOTIDE SEQUENCE [LARGE SCALE GENOMIC DNA]</scope>
    <source>
        <strain evidence="2 3">cv. Gransden 2004</strain>
    </source>
</reference>
<keyword evidence="3" id="KW-1185">Reference proteome</keyword>
<protein>
    <submittedName>
        <fullName evidence="1 2">Uncharacterized protein</fullName>
    </submittedName>
</protein>
<evidence type="ECO:0000313" key="2">
    <source>
        <dbReference type="EnsemblPlants" id="PAC:32976005.CDS.1"/>
    </source>
</evidence>
<gene>
    <name evidence="1" type="ORF">PHYPA_009569</name>
</gene>
<accession>A0A2K1KHD6</accession>
<organism evidence="1">
    <name type="scientific">Physcomitrium patens</name>
    <name type="common">Spreading-leaved earth moss</name>
    <name type="synonym">Physcomitrella patens</name>
    <dbReference type="NCBI Taxonomy" id="3218"/>
    <lineage>
        <taxon>Eukaryota</taxon>
        <taxon>Viridiplantae</taxon>
        <taxon>Streptophyta</taxon>
        <taxon>Embryophyta</taxon>
        <taxon>Bryophyta</taxon>
        <taxon>Bryophytina</taxon>
        <taxon>Bryopsida</taxon>
        <taxon>Funariidae</taxon>
        <taxon>Funariales</taxon>
        <taxon>Funariaceae</taxon>
        <taxon>Physcomitrium</taxon>
    </lineage>
</organism>
<proteinExistence type="predicted"/>
<dbReference type="EnsemblPlants" id="Pp3c6_27639V3.1">
    <property type="protein sequence ID" value="PAC:32976005.CDS.1"/>
    <property type="gene ID" value="Pp3c6_27639"/>
</dbReference>
<reference evidence="1 3" key="1">
    <citation type="journal article" date="2008" name="Science">
        <title>The Physcomitrella genome reveals evolutionary insights into the conquest of land by plants.</title>
        <authorList>
            <person name="Rensing S."/>
            <person name="Lang D."/>
            <person name="Zimmer A."/>
            <person name="Terry A."/>
            <person name="Salamov A."/>
            <person name="Shapiro H."/>
            <person name="Nishiyama T."/>
            <person name="Perroud P.-F."/>
            <person name="Lindquist E."/>
            <person name="Kamisugi Y."/>
            <person name="Tanahashi T."/>
            <person name="Sakakibara K."/>
            <person name="Fujita T."/>
            <person name="Oishi K."/>
            <person name="Shin-I T."/>
            <person name="Kuroki Y."/>
            <person name="Toyoda A."/>
            <person name="Suzuki Y."/>
            <person name="Hashimoto A."/>
            <person name="Yamaguchi K."/>
            <person name="Sugano A."/>
            <person name="Kohara Y."/>
            <person name="Fujiyama A."/>
            <person name="Anterola A."/>
            <person name="Aoki S."/>
            <person name="Ashton N."/>
            <person name="Barbazuk W.B."/>
            <person name="Barker E."/>
            <person name="Bennetzen J."/>
            <person name="Bezanilla M."/>
            <person name="Blankenship R."/>
            <person name="Cho S.H."/>
            <person name="Dutcher S."/>
            <person name="Estelle M."/>
            <person name="Fawcett J.A."/>
            <person name="Gundlach H."/>
            <person name="Hanada K."/>
            <person name="Heyl A."/>
            <person name="Hicks K.A."/>
            <person name="Hugh J."/>
            <person name="Lohr M."/>
            <person name="Mayer K."/>
            <person name="Melkozernov A."/>
            <person name="Murata T."/>
            <person name="Nelson D."/>
            <person name="Pils B."/>
            <person name="Prigge M."/>
            <person name="Reiss B."/>
            <person name="Renner T."/>
            <person name="Rombauts S."/>
            <person name="Rushton P."/>
            <person name="Sanderfoot A."/>
            <person name="Schween G."/>
            <person name="Shiu S.-H."/>
            <person name="Stueber K."/>
            <person name="Theodoulou F.L."/>
            <person name="Tu H."/>
            <person name="Van de Peer Y."/>
            <person name="Verrier P.J."/>
            <person name="Waters E."/>
            <person name="Wood A."/>
            <person name="Yang L."/>
            <person name="Cove D."/>
            <person name="Cuming A."/>
            <person name="Hasebe M."/>
            <person name="Lucas S."/>
            <person name="Mishler D.B."/>
            <person name="Reski R."/>
            <person name="Grigoriev I."/>
            <person name="Quatrano R.S."/>
            <person name="Boore J.L."/>
        </authorList>
    </citation>
    <scope>NUCLEOTIDE SEQUENCE [LARGE SCALE GENOMIC DNA]</scope>
    <source>
        <strain evidence="2 3">cv. Gransden 2004</strain>
    </source>
</reference>
<name>A0A2K1KHD6_PHYPA</name>
<reference evidence="2" key="3">
    <citation type="submission" date="2020-12" db="UniProtKB">
        <authorList>
            <consortium name="EnsemblPlants"/>
        </authorList>
    </citation>
    <scope>IDENTIFICATION</scope>
</reference>